<evidence type="ECO:0000313" key="5">
    <source>
        <dbReference type="EMBL" id="CDZ95492.1"/>
    </source>
</evidence>
<sequence>MKKQSVFGVLCALCLSGAGHAAELPNAVVLYDGDVRVLEAPGVERVAVGNVEIISATMLKNEEIVVTAQQPGETTVQIWFDDDTRKQLSVVVAKANGYRQFGELKALLSDIPGLKIRTVGRQVVLEGRLSGEYLTRVKEAAKFYDNVLVLAEEQSGAATKADSGEVLAEVQAMLGQIPGIKIKSVGRQIVIDGDLHAVDMSRIDLLKERYPDVLVLAQPMSEFLAPMIYFDVRITEFAKDDVEELGVNWSTSINGPTLAFNADGGTNNLYRGQFDSAGGTFDALNQVVGGAGSHAYWGIASELTSRINLLEKNGSALTLASPRLSARSGGKAELTVGGQVPVVTSSINGPSVEYKDFGILLNIAPQLYGSDQIATHVLAEISQLDKANQVGEYPAFKTRRTENEVQLKVGETLVLSGLVTEDSQSTKEGIVFLKDVPFIGSLFSNRSGKANRTELVIFITPRLMTAGANSPTQQELERQDKMIETYQATFGSIDLID</sequence>
<dbReference type="Pfam" id="PF00263">
    <property type="entry name" value="Secretin"/>
    <property type="match status" value="1"/>
</dbReference>
<organism evidence="5 6">
    <name type="scientific">Pseudomonas saudiphocaensis</name>
    <dbReference type="NCBI Taxonomy" id="1499686"/>
    <lineage>
        <taxon>Bacteria</taxon>
        <taxon>Pseudomonadati</taxon>
        <taxon>Pseudomonadota</taxon>
        <taxon>Gammaproteobacteria</taxon>
        <taxon>Pseudomonadales</taxon>
        <taxon>Pseudomonadaceae</taxon>
        <taxon>Pseudomonas</taxon>
    </lineage>
</organism>
<feature type="domain" description="Pilus formation protein N-terminal" evidence="4">
    <location>
        <begin position="27"/>
        <end position="92"/>
    </location>
</feature>
<feature type="domain" description="Type II/III secretion system secretin-like" evidence="3">
    <location>
        <begin position="309"/>
        <end position="464"/>
    </location>
</feature>
<keyword evidence="6" id="KW-1185">Reference proteome</keyword>
<dbReference type="PANTHER" id="PTHR30332">
    <property type="entry name" value="PROBABLE GENERAL SECRETION PATHWAY PROTEIN D"/>
    <property type="match status" value="1"/>
</dbReference>
<keyword evidence="2" id="KW-0732">Signal</keyword>
<feature type="chain" id="PRO_5001741532" evidence="2">
    <location>
        <begin position="22"/>
        <end position="497"/>
    </location>
</feature>
<dbReference type="RefSeq" id="WP_037025340.1">
    <property type="nucleotide sequence ID" value="NZ_CCSF01000001.1"/>
</dbReference>
<dbReference type="HOGENOM" id="CLU_017952_4_0_6"/>
<dbReference type="GO" id="GO:0015627">
    <property type="term" value="C:type II protein secretion system complex"/>
    <property type="evidence" value="ECO:0007669"/>
    <property type="project" value="TreeGrafter"/>
</dbReference>
<dbReference type="PRINTS" id="PR00811">
    <property type="entry name" value="BCTERIALGSPD"/>
</dbReference>
<dbReference type="OrthoDB" id="9775455at2"/>
<proteinExistence type="inferred from homology"/>
<accession>A0A078LYV2</accession>
<comment type="similarity">
    <text evidence="1">Belongs to the bacterial secretin family.</text>
</comment>
<evidence type="ECO:0000313" key="6">
    <source>
        <dbReference type="Proteomes" id="UP000053902"/>
    </source>
</evidence>
<evidence type="ECO:0000259" key="4">
    <source>
        <dbReference type="Pfam" id="PF13629"/>
    </source>
</evidence>
<reference evidence="5 6" key="1">
    <citation type="submission" date="2014-07" db="EMBL/GenBank/DDBJ databases">
        <authorList>
            <person name="Urmite Genomes Urmite Genomes"/>
        </authorList>
    </citation>
    <scope>NUCLEOTIDE SEQUENCE [LARGE SCALE GENOMIC DNA]</scope>
    <source>
        <strain evidence="5 6">20_BN</strain>
    </source>
</reference>
<protein>
    <submittedName>
        <fullName evidence="5">Type II and III secretion system protein</fullName>
    </submittedName>
</protein>
<dbReference type="PANTHER" id="PTHR30332:SF17">
    <property type="entry name" value="TYPE IV PILIATION SYSTEM PROTEIN DR_0774-RELATED"/>
    <property type="match status" value="1"/>
</dbReference>
<dbReference type="Pfam" id="PF13629">
    <property type="entry name" value="T2SS-T3SS_pil_N"/>
    <property type="match status" value="1"/>
</dbReference>
<dbReference type="Proteomes" id="UP000053902">
    <property type="component" value="Unassembled WGS sequence"/>
</dbReference>
<feature type="signal peptide" evidence="2">
    <location>
        <begin position="1"/>
        <end position="21"/>
    </location>
</feature>
<dbReference type="AlphaFoldDB" id="A0A078LYV2"/>
<evidence type="ECO:0000256" key="1">
    <source>
        <dbReference type="RuleBase" id="RU004003"/>
    </source>
</evidence>
<dbReference type="EMBL" id="CCSF01000001">
    <property type="protein sequence ID" value="CDZ95492.1"/>
    <property type="molecule type" value="Genomic_DNA"/>
</dbReference>
<dbReference type="eggNOG" id="COG4964">
    <property type="taxonomic scope" value="Bacteria"/>
</dbReference>
<evidence type="ECO:0000256" key="2">
    <source>
        <dbReference type="SAM" id="SignalP"/>
    </source>
</evidence>
<dbReference type="InterPro" id="IPR050810">
    <property type="entry name" value="Bact_Secretion_Sys_Channel"/>
</dbReference>
<dbReference type="InterPro" id="IPR032789">
    <property type="entry name" value="T2SS-T3SS_pil_N"/>
</dbReference>
<dbReference type="InterPro" id="IPR001775">
    <property type="entry name" value="GspD/PilQ"/>
</dbReference>
<dbReference type="InterPro" id="IPR004846">
    <property type="entry name" value="T2SS/T3SS_dom"/>
</dbReference>
<evidence type="ECO:0000259" key="3">
    <source>
        <dbReference type="Pfam" id="PF00263"/>
    </source>
</evidence>
<dbReference type="STRING" id="1499686.BN1079_02827"/>
<gene>
    <name evidence="5" type="ORF">BN1079_02827</name>
</gene>
<dbReference type="GO" id="GO:0009306">
    <property type="term" value="P:protein secretion"/>
    <property type="evidence" value="ECO:0007669"/>
    <property type="project" value="InterPro"/>
</dbReference>
<name>A0A078LYV2_9PSED</name>